<sequence length="254" mass="29067">MSTKAMMPISTNTLHYHTILFELSKPVIILPQIFNEIWPYVDSVYSKLQQELLQAYGTIYYAICGAGIYEGAERLKELGGSSLKTKDIMNLKRRLESANLWALPYSKLFEDDILHACSLLKERGWLFEQLHIVDSKWQLRYIMTNDSTIEQHAIRLAFLGLNIKNRELCKEAIAAANEETAKYICTYWLQNAPKWAIYARQHSPFLLQATTTNACEAWHYKLKSGAGLSKGQVASHRIYGMILNIIDTANDIDN</sequence>
<reference evidence="1 2" key="1">
    <citation type="journal article" date="2018" name="Nat. Ecol. Evol.">
        <title>Pezizomycetes genomes reveal the molecular basis of ectomycorrhizal truffle lifestyle.</title>
        <authorList>
            <person name="Murat C."/>
            <person name="Payen T."/>
            <person name="Noel B."/>
            <person name="Kuo A."/>
            <person name="Morin E."/>
            <person name="Chen J."/>
            <person name="Kohler A."/>
            <person name="Krizsan K."/>
            <person name="Balestrini R."/>
            <person name="Da Silva C."/>
            <person name="Montanini B."/>
            <person name="Hainaut M."/>
            <person name="Levati E."/>
            <person name="Barry K.W."/>
            <person name="Belfiori B."/>
            <person name="Cichocki N."/>
            <person name="Clum A."/>
            <person name="Dockter R.B."/>
            <person name="Fauchery L."/>
            <person name="Guy J."/>
            <person name="Iotti M."/>
            <person name="Le Tacon F."/>
            <person name="Lindquist E.A."/>
            <person name="Lipzen A."/>
            <person name="Malagnac F."/>
            <person name="Mello A."/>
            <person name="Molinier V."/>
            <person name="Miyauchi S."/>
            <person name="Poulain J."/>
            <person name="Riccioni C."/>
            <person name="Rubini A."/>
            <person name="Sitrit Y."/>
            <person name="Splivallo R."/>
            <person name="Traeger S."/>
            <person name="Wang M."/>
            <person name="Zifcakova L."/>
            <person name="Wipf D."/>
            <person name="Zambonelli A."/>
            <person name="Paolocci F."/>
            <person name="Nowrousian M."/>
            <person name="Ottonello S."/>
            <person name="Baldrian P."/>
            <person name="Spatafora J.W."/>
            <person name="Henrissat B."/>
            <person name="Nagy L.G."/>
            <person name="Aury J.M."/>
            <person name="Wincker P."/>
            <person name="Grigoriev I.V."/>
            <person name="Bonfante P."/>
            <person name="Martin F.M."/>
        </authorList>
    </citation>
    <scope>NUCLEOTIDE SEQUENCE [LARGE SCALE GENOMIC DNA]</scope>
    <source>
        <strain evidence="1 2">ATCC MYA-4762</strain>
    </source>
</reference>
<organism evidence="1 2">
    <name type="scientific">Terfezia boudieri ATCC MYA-4762</name>
    <dbReference type="NCBI Taxonomy" id="1051890"/>
    <lineage>
        <taxon>Eukaryota</taxon>
        <taxon>Fungi</taxon>
        <taxon>Dikarya</taxon>
        <taxon>Ascomycota</taxon>
        <taxon>Pezizomycotina</taxon>
        <taxon>Pezizomycetes</taxon>
        <taxon>Pezizales</taxon>
        <taxon>Pezizaceae</taxon>
        <taxon>Terfezia</taxon>
    </lineage>
</organism>
<name>A0A3N4LV49_9PEZI</name>
<accession>A0A3N4LV49</accession>
<dbReference type="InParanoid" id="A0A3N4LV49"/>
<protein>
    <submittedName>
        <fullName evidence="1">Uncharacterized protein</fullName>
    </submittedName>
</protein>
<dbReference type="Proteomes" id="UP000267821">
    <property type="component" value="Unassembled WGS sequence"/>
</dbReference>
<dbReference type="AlphaFoldDB" id="A0A3N4LV49"/>
<gene>
    <name evidence="1" type="ORF">L211DRAFT_846912</name>
</gene>
<evidence type="ECO:0000313" key="2">
    <source>
        <dbReference type="Proteomes" id="UP000267821"/>
    </source>
</evidence>
<keyword evidence="2" id="KW-1185">Reference proteome</keyword>
<dbReference type="OrthoDB" id="4951845at2759"/>
<dbReference type="EMBL" id="ML121533">
    <property type="protein sequence ID" value="RPB26747.1"/>
    <property type="molecule type" value="Genomic_DNA"/>
</dbReference>
<proteinExistence type="predicted"/>
<evidence type="ECO:0000313" key="1">
    <source>
        <dbReference type="EMBL" id="RPB26747.1"/>
    </source>
</evidence>